<proteinExistence type="predicted"/>
<evidence type="ECO:0000259" key="4">
    <source>
        <dbReference type="PROSITE" id="PS50109"/>
    </source>
</evidence>
<feature type="domain" description="Histidine kinase" evidence="4">
    <location>
        <begin position="321"/>
        <end position="426"/>
    </location>
</feature>
<name>A0A2P7B1Y7_9HYPH</name>
<sequence>MGLVCRGGTICPMKRPISTLLPMVLYAGLLLSLGLSVWSLARTETYRQRSEIIASQALEIRSRVWQAREHVARIAGALELARQTGKSVPQLAMSSRLLRFNLSLLSRLEYVKFFLGPENQAELEGLIAGIDAVLLPAAVSGRNYQEALQSIISTDRYLVRLSSTTVNSSQGLSVAVQIANDAARNRLRLFAALSALLLSVIAIHQYNKTTREKDQHIKSFSLLFAHMTRTRIAALRLFLGYLDGPIPPPLEMTDAAMRTVVELDSINEGLMIIGHARHQAKLSPLGRIISDIARGCQNTLAVEADIEARETLVPASQFHLLIDELVRNATNAVAGREDQVITISAVIHQRFLRRPLLILTVSDNGSGMTQELLAKVREPFFSTKAGKHVGLGLTNCVELMKTMAGKLEISSKPGAGTSVRITYSVR</sequence>
<organism evidence="5 6">
    <name type="scientific">Phyllobacterium endophyticum</name>
    <dbReference type="NCBI Taxonomy" id="1149773"/>
    <lineage>
        <taxon>Bacteria</taxon>
        <taxon>Pseudomonadati</taxon>
        <taxon>Pseudomonadota</taxon>
        <taxon>Alphaproteobacteria</taxon>
        <taxon>Hyphomicrobiales</taxon>
        <taxon>Phyllobacteriaceae</taxon>
        <taxon>Phyllobacterium</taxon>
    </lineage>
</organism>
<dbReference type="Pfam" id="PF02518">
    <property type="entry name" value="HATPase_c"/>
    <property type="match status" value="1"/>
</dbReference>
<evidence type="ECO:0000256" key="3">
    <source>
        <dbReference type="SAM" id="Phobius"/>
    </source>
</evidence>
<dbReference type="OrthoDB" id="9785691at2"/>
<gene>
    <name evidence="5" type="ORF">CU100_07390</name>
</gene>
<comment type="caution">
    <text evidence="5">The sequence shown here is derived from an EMBL/GenBank/DDBJ whole genome shotgun (WGS) entry which is preliminary data.</text>
</comment>
<dbReference type="SUPFAM" id="SSF55874">
    <property type="entry name" value="ATPase domain of HSP90 chaperone/DNA topoisomerase II/histidine kinase"/>
    <property type="match status" value="1"/>
</dbReference>
<dbReference type="GO" id="GO:0004673">
    <property type="term" value="F:protein histidine kinase activity"/>
    <property type="evidence" value="ECO:0007669"/>
    <property type="project" value="UniProtKB-EC"/>
</dbReference>
<keyword evidence="3" id="KW-1133">Transmembrane helix</keyword>
<evidence type="ECO:0000313" key="5">
    <source>
        <dbReference type="EMBL" id="PSH60489.1"/>
    </source>
</evidence>
<reference evidence="6" key="1">
    <citation type="submission" date="2017-11" db="EMBL/GenBank/DDBJ databases">
        <authorList>
            <person name="Kuznetsova I."/>
            <person name="Sazanova A."/>
            <person name="Chirak E."/>
            <person name="Safronova V."/>
            <person name="Willems A."/>
        </authorList>
    </citation>
    <scope>NUCLEOTIDE SEQUENCE [LARGE SCALE GENOMIC DNA]</scope>
    <source>
        <strain evidence="6">PEPV15</strain>
    </source>
</reference>
<keyword evidence="3" id="KW-0472">Membrane</keyword>
<dbReference type="Gene3D" id="3.30.565.10">
    <property type="entry name" value="Histidine kinase-like ATPase, C-terminal domain"/>
    <property type="match status" value="1"/>
</dbReference>
<accession>A0A2P7B1Y7</accession>
<keyword evidence="6" id="KW-1185">Reference proteome</keyword>
<dbReference type="InterPro" id="IPR005467">
    <property type="entry name" value="His_kinase_dom"/>
</dbReference>
<keyword evidence="3" id="KW-0812">Transmembrane</keyword>
<evidence type="ECO:0000256" key="1">
    <source>
        <dbReference type="ARBA" id="ARBA00000085"/>
    </source>
</evidence>
<dbReference type="InterPro" id="IPR036890">
    <property type="entry name" value="HATPase_C_sf"/>
</dbReference>
<feature type="transmembrane region" description="Helical" evidence="3">
    <location>
        <begin position="187"/>
        <end position="206"/>
    </location>
</feature>
<dbReference type="InterPro" id="IPR003594">
    <property type="entry name" value="HATPase_dom"/>
</dbReference>
<dbReference type="AlphaFoldDB" id="A0A2P7B1Y7"/>
<dbReference type="InterPro" id="IPR004358">
    <property type="entry name" value="Sig_transdc_His_kin-like_C"/>
</dbReference>
<comment type="catalytic activity">
    <reaction evidence="1">
        <text>ATP + protein L-histidine = ADP + protein N-phospho-L-histidine.</text>
        <dbReference type="EC" id="2.7.13.3"/>
    </reaction>
</comment>
<protein>
    <recommendedName>
        <fullName evidence="2">histidine kinase</fullName>
        <ecNumber evidence="2">2.7.13.3</ecNumber>
    </recommendedName>
</protein>
<dbReference type="SMART" id="SM00387">
    <property type="entry name" value="HATPase_c"/>
    <property type="match status" value="1"/>
</dbReference>
<dbReference type="PANTHER" id="PTHR43065">
    <property type="entry name" value="SENSOR HISTIDINE KINASE"/>
    <property type="match status" value="1"/>
</dbReference>
<dbReference type="EMBL" id="PGGN01000001">
    <property type="protein sequence ID" value="PSH60489.1"/>
    <property type="molecule type" value="Genomic_DNA"/>
</dbReference>
<dbReference type="PRINTS" id="PR00344">
    <property type="entry name" value="BCTRLSENSOR"/>
</dbReference>
<dbReference type="PROSITE" id="PS50109">
    <property type="entry name" value="HIS_KIN"/>
    <property type="match status" value="1"/>
</dbReference>
<dbReference type="Proteomes" id="UP000241158">
    <property type="component" value="Unassembled WGS sequence"/>
</dbReference>
<dbReference type="EC" id="2.7.13.3" evidence="2"/>
<evidence type="ECO:0000313" key="6">
    <source>
        <dbReference type="Proteomes" id="UP000241158"/>
    </source>
</evidence>
<feature type="transmembrane region" description="Helical" evidence="3">
    <location>
        <begin position="20"/>
        <end position="41"/>
    </location>
</feature>
<evidence type="ECO:0000256" key="2">
    <source>
        <dbReference type="ARBA" id="ARBA00012438"/>
    </source>
</evidence>